<gene>
    <name evidence="2" type="ORF">EFBL_3266</name>
</gene>
<dbReference type="AlphaFoldDB" id="A0A292YQW0"/>
<name>A0A292YQW0_9BACL</name>
<protein>
    <recommendedName>
        <fullName evidence="1">Rhodanese domain-containing protein</fullName>
    </recommendedName>
</protein>
<dbReference type="Proteomes" id="UP000217785">
    <property type="component" value="Unassembled WGS sequence"/>
</dbReference>
<dbReference type="InterPro" id="IPR001763">
    <property type="entry name" value="Rhodanese-like_dom"/>
</dbReference>
<dbReference type="PROSITE" id="PS50206">
    <property type="entry name" value="RHODANESE_3"/>
    <property type="match status" value="1"/>
</dbReference>
<dbReference type="RefSeq" id="WP_165912531.1">
    <property type="nucleotide sequence ID" value="NZ_BDUF01000106.1"/>
</dbReference>
<keyword evidence="3" id="KW-1185">Reference proteome</keyword>
<dbReference type="SUPFAM" id="SSF52821">
    <property type="entry name" value="Rhodanese/Cell cycle control phosphatase"/>
    <property type="match status" value="1"/>
</dbReference>
<dbReference type="EMBL" id="BDUF01000106">
    <property type="protein sequence ID" value="GAX91576.1"/>
    <property type="molecule type" value="Genomic_DNA"/>
</dbReference>
<proteinExistence type="predicted"/>
<evidence type="ECO:0000313" key="2">
    <source>
        <dbReference type="EMBL" id="GAX91576.1"/>
    </source>
</evidence>
<sequence>MEEKGIRSSRVMLYLLQNGFTDVTNALGGMAEIERHAETTGTKHLLKKGEL</sequence>
<comment type="caution">
    <text evidence="2">The sequence shown here is derived from an EMBL/GenBank/DDBJ whole genome shotgun (WGS) entry which is preliminary data.</text>
</comment>
<evidence type="ECO:0000259" key="1">
    <source>
        <dbReference type="PROSITE" id="PS50206"/>
    </source>
</evidence>
<dbReference type="InterPro" id="IPR036873">
    <property type="entry name" value="Rhodanese-like_dom_sf"/>
</dbReference>
<evidence type="ECO:0000313" key="3">
    <source>
        <dbReference type="Proteomes" id="UP000217785"/>
    </source>
</evidence>
<feature type="domain" description="Rhodanese" evidence="1">
    <location>
        <begin position="5"/>
        <end position="42"/>
    </location>
</feature>
<reference evidence="3" key="1">
    <citation type="submission" date="2017-07" db="EMBL/GenBank/DDBJ databases">
        <title>Draft genome sequence of Effusibacillus lacus strain skLN1.</title>
        <authorList>
            <person name="Watanabe M."/>
            <person name="Kojima H."/>
            <person name="Fukui M."/>
        </authorList>
    </citation>
    <scope>NUCLEOTIDE SEQUENCE [LARGE SCALE GENOMIC DNA]</scope>
    <source>
        <strain evidence="3">skLN1</strain>
    </source>
</reference>
<organism evidence="2 3">
    <name type="scientific">Effusibacillus lacus</name>
    <dbReference type="NCBI Taxonomy" id="1348429"/>
    <lineage>
        <taxon>Bacteria</taxon>
        <taxon>Bacillati</taxon>
        <taxon>Bacillota</taxon>
        <taxon>Bacilli</taxon>
        <taxon>Bacillales</taxon>
        <taxon>Alicyclobacillaceae</taxon>
        <taxon>Effusibacillus</taxon>
    </lineage>
</organism>
<accession>A0A292YQW0</accession>